<name>A0A225WSH7_9STRA</name>
<dbReference type="AlphaFoldDB" id="A0A225WSH7"/>
<dbReference type="EMBL" id="NBNE01000305">
    <property type="protein sequence ID" value="OWZ20626.1"/>
    <property type="molecule type" value="Genomic_DNA"/>
</dbReference>
<dbReference type="Proteomes" id="UP000198211">
    <property type="component" value="Unassembled WGS sequence"/>
</dbReference>
<protein>
    <submittedName>
        <fullName evidence="1">Uncharacterized protein</fullName>
    </submittedName>
</protein>
<proteinExistence type="predicted"/>
<sequence>MSTAASNQFAGQLPNEGAIAIDIALPFEWTWTPAHCGVFGSSITRLVKNESPASLDTSVRDSEEFFCYTWVDGHILFEEDLGNRLELCEASSPSRVKVILKHQSATRTQLCKQLGSLHHVGSYSLGKTTVPTYCSSPSTWFSLGNCCSVRSCYS</sequence>
<organism evidence="1 2">
    <name type="scientific">Phytophthora megakarya</name>
    <dbReference type="NCBI Taxonomy" id="4795"/>
    <lineage>
        <taxon>Eukaryota</taxon>
        <taxon>Sar</taxon>
        <taxon>Stramenopiles</taxon>
        <taxon>Oomycota</taxon>
        <taxon>Peronosporomycetes</taxon>
        <taxon>Peronosporales</taxon>
        <taxon>Peronosporaceae</taxon>
        <taxon>Phytophthora</taxon>
    </lineage>
</organism>
<evidence type="ECO:0000313" key="1">
    <source>
        <dbReference type="EMBL" id="OWZ20626.1"/>
    </source>
</evidence>
<evidence type="ECO:0000313" key="2">
    <source>
        <dbReference type="Proteomes" id="UP000198211"/>
    </source>
</evidence>
<comment type="caution">
    <text evidence="1">The sequence shown here is derived from an EMBL/GenBank/DDBJ whole genome shotgun (WGS) entry which is preliminary data.</text>
</comment>
<keyword evidence="2" id="KW-1185">Reference proteome</keyword>
<accession>A0A225WSH7</accession>
<reference evidence="2" key="1">
    <citation type="submission" date="2017-03" db="EMBL/GenBank/DDBJ databases">
        <title>Phytopthora megakarya and P. palmivora, two closely related causual agents of cacao black pod achieved similar genome size and gene model numbers by different mechanisms.</title>
        <authorList>
            <person name="Ali S."/>
            <person name="Shao J."/>
            <person name="Larry D.J."/>
            <person name="Kronmiller B."/>
            <person name="Shen D."/>
            <person name="Strem M.D."/>
            <person name="Melnick R.L."/>
            <person name="Guiltinan M.J."/>
            <person name="Tyler B.M."/>
            <person name="Meinhardt L.W."/>
            <person name="Bailey B.A."/>
        </authorList>
    </citation>
    <scope>NUCLEOTIDE SEQUENCE [LARGE SCALE GENOMIC DNA]</scope>
    <source>
        <strain evidence="2">zdho120</strain>
    </source>
</reference>
<gene>
    <name evidence="1" type="ORF">PHMEG_0004938</name>
</gene>